<dbReference type="SUPFAM" id="SSF53756">
    <property type="entry name" value="UDP-Glycosyltransferase/glycogen phosphorylase"/>
    <property type="match status" value="1"/>
</dbReference>
<evidence type="ECO:0000313" key="1">
    <source>
        <dbReference type="EMBL" id="JAD94382.1"/>
    </source>
</evidence>
<reference evidence="1" key="2">
    <citation type="journal article" date="2015" name="Data Brief">
        <title>Shoot transcriptome of the giant reed, Arundo donax.</title>
        <authorList>
            <person name="Barrero R.A."/>
            <person name="Guerrero F.D."/>
            <person name="Moolhuijzen P."/>
            <person name="Goolsby J.A."/>
            <person name="Tidwell J."/>
            <person name="Bellgard S.E."/>
            <person name="Bellgard M.I."/>
        </authorList>
    </citation>
    <scope>NUCLEOTIDE SEQUENCE</scope>
    <source>
        <tissue evidence="1">Shoot tissue taken approximately 20 cm above the soil surface</tissue>
    </source>
</reference>
<dbReference type="EMBL" id="GBRH01203513">
    <property type="protein sequence ID" value="JAD94382.1"/>
    <property type="molecule type" value="Transcribed_RNA"/>
</dbReference>
<organism evidence="1">
    <name type="scientific">Arundo donax</name>
    <name type="common">Giant reed</name>
    <name type="synonym">Donax arundinaceus</name>
    <dbReference type="NCBI Taxonomy" id="35708"/>
    <lineage>
        <taxon>Eukaryota</taxon>
        <taxon>Viridiplantae</taxon>
        <taxon>Streptophyta</taxon>
        <taxon>Embryophyta</taxon>
        <taxon>Tracheophyta</taxon>
        <taxon>Spermatophyta</taxon>
        <taxon>Magnoliopsida</taxon>
        <taxon>Liliopsida</taxon>
        <taxon>Poales</taxon>
        <taxon>Poaceae</taxon>
        <taxon>PACMAD clade</taxon>
        <taxon>Arundinoideae</taxon>
        <taxon>Arundineae</taxon>
        <taxon>Arundo</taxon>
    </lineage>
</organism>
<dbReference type="PANTHER" id="PTHR45825">
    <property type="entry name" value="GRANULE-BOUND STARCH SYNTHASE 1, CHLOROPLASTIC/AMYLOPLASTIC"/>
    <property type="match status" value="1"/>
</dbReference>
<protein>
    <submittedName>
        <fullName evidence="1">GBSSIIa</fullName>
    </submittedName>
</protein>
<dbReference type="Gene3D" id="3.40.50.2000">
    <property type="entry name" value="Glycogen Phosphorylase B"/>
    <property type="match status" value="1"/>
</dbReference>
<name>A0A0A9EEB7_ARUDO</name>
<accession>A0A0A9EEB7</accession>
<reference evidence="1" key="1">
    <citation type="submission" date="2014-09" db="EMBL/GenBank/DDBJ databases">
        <authorList>
            <person name="Magalhaes I.L.F."/>
            <person name="Oliveira U."/>
            <person name="Santos F.R."/>
            <person name="Vidigal T.H.D.A."/>
            <person name="Brescovit A.D."/>
            <person name="Santos A.J."/>
        </authorList>
    </citation>
    <scope>NUCLEOTIDE SEQUENCE</scope>
    <source>
        <tissue evidence="1">Shoot tissue taken approximately 20 cm above the soil surface</tissue>
    </source>
</reference>
<sequence length="115" mass="12201">MRYGVVPICSSTGGLVDTVKEGVTGFHMGSFNVECDTVDPADVTAVASNVKRALKQYNTPAFSEMVQNCMAQDLSWKGPAKKWEEVLLGLGVEGSQPGIEGEEIAPLAKENVATP</sequence>
<dbReference type="PANTHER" id="PTHR45825:SF17">
    <property type="entry name" value="STARCH SYNTHASE, CHLOROPLASTIC_AMYLOPLASTIC"/>
    <property type="match status" value="1"/>
</dbReference>
<dbReference type="AlphaFoldDB" id="A0A0A9EEB7"/>
<proteinExistence type="predicted"/>